<dbReference type="GO" id="GO:0006511">
    <property type="term" value="P:ubiquitin-dependent protein catabolic process"/>
    <property type="evidence" value="ECO:0007669"/>
    <property type="project" value="TreeGrafter"/>
</dbReference>
<dbReference type="CDD" id="cd16454">
    <property type="entry name" value="RING-H2_PA-TM-RING"/>
    <property type="match status" value="1"/>
</dbReference>
<dbReference type="GO" id="GO:0008270">
    <property type="term" value="F:zinc ion binding"/>
    <property type="evidence" value="ECO:0007669"/>
    <property type="project" value="UniProtKB-KW"/>
</dbReference>
<keyword evidence="1" id="KW-0479">Metal-binding</keyword>
<reference evidence="7" key="2">
    <citation type="submission" date="2025-08" db="UniProtKB">
        <authorList>
            <consortium name="RefSeq"/>
        </authorList>
    </citation>
    <scope>IDENTIFICATION</scope>
    <source>
        <tissue evidence="7">Leaves</tissue>
    </source>
</reference>
<evidence type="ECO:0000256" key="4">
    <source>
        <dbReference type="PROSITE-ProRule" id="PRU00175"/>
    </source>
</evidence>
<dbReference type="AlphaFoldDB" id="A0A6P6URQ4"/>
<gene>
    <name evidence="7" type="primary">LOC113713884</name>
</gene>
<feature type="domain" description="RING-type" evidence="5">
    <location>
        <begin position="207"/>
        <end position="248"/>
    </location>
</feature>
<dbReference type="PROSITE" id="PS50089">
    <property type="entry name" value="ZF_RING_2"/>
    <property type="match status" value="1"/>
</dbReference>
<evidence type="ECO:0000256" key="2">
    <source>
        <dbReference type="ARBA" id="ARBA00022771"/>
    </source>
</evidence>
<dbReference type="SMART" id="SM00184">
    <property type="entry name" value="RING"/>
    <property type="match status" value="1"/>
</dbReference>
<protein>
    <recommendedName>
        <fullName evidence="5">RING-type domain-containing protein</fullName>
    </recommendedName>
</protein>
<dbReference type="PANTHER" id="PTHR45931:SF16">
    <property type="entry name" value="RING_U-BOX SUPERFAMILY PROTEIN"/>
    <property type="match status" value="1"/>
</dbReference>
<dbReference type="InterPro" id="IPR051834">
    <property type="entry name" value="RING_finger_E3_ligase"/>
</dbReference>
<dbReference type="GO" id="GO:0061630">
    <property type="term" value="F:ubiquitin protein ligase activity"/>
    <property type="evidence" value="ECO:0007669"/>
    <property type="project" value="TreeGrafter"/>
</dbReference>
<dbReference type="GeneID" id="113713884"/>
<dbReference type="OrthoDB" id="3365801at2759"/>
<sequence length="258" mass="29263">MDEVYEPRYTFRVSQPTDVIFPANMPSDGFLMQFMVDDRYENLYYSSVENLWKFYNITPGPVHTNIAFLTSREQLASENSDWEYISNMLLQASIPIHVHTAIIPQIDECAISMANELANASPKLLPILVEITKWSSVDITPYLVAEGYDIRDANVLDMEDYLLLAQVQSISMDENDQPRPASATRNITTSGMLKKVKAEAADRTEACVICLEEFPNGLEVTQMPCKHVFHGECILQWLNYGSRCPLCRSEIPIDPPTN</sequence>
<evidence type="ECO:0000313" key="7">
    <source>
        <dbReference type="RefSeq" id="XP_027093490.1"/>
    </source>
</evidence>
<organism evidence="6 7">
    <name type="scientific">Coffea arabica</name>
    <name type="common">Arabian coffee</name>
    <dbReference type="NCBI Taxonomy" id="13443"/>
    <lineage>
        <taxon>Eukaryota</taxon>
        <taxon>Viridiplantae</taxon>
        <taxon>Streptophyta</taxon>
        <taxon>Embryophyta</taxon>
        <taxon>Tracheophyta</taxon>
        <taxon>Spermatophyta</taxon>
        <taxon>Magnoliopsida</taxon>
        <taxon>eudicotyledons</taxon>
        <taxon>Gunneridae</taxon>
        <taxon>Pentapetalae</taxon>
        <taxon>asterids</taxon>
        <taxon>lamiids</taxon>
        <taxon>Gentianales</taxon>
        <taxon>Rubiaceae</taxon>
        <taxon>Ixoroideae</taxon>
        <taxon>Gardenieae complex</taxon>
        <taxon>Bertiereae - Coffeeae clade</taxon>
        <taxon>Coffeeae</taxon>
        <taxon>Coffea</taxon>
    </lineage>
</organism>
<keyword evidence="2 4" id="KW-0863">Zinc-finger</keyword>
<evidence type="ECO:0000256" key="1">
    <source>
        <dbReference type="ARBA" id="ARBA00022723"/>
    </source>
</evidence>
<name>A0A6P6URQ4_COFAR</name>
<proteinExistence type="predicted"/>
<dbReference type="InterPro" id="IPR001841">
    <property type="entry name" value="Znf_RING"/>
</dbReference>
<dbReference type="RefSeq" id="XP_027093490.1">
    <property type="nucleotide sequence ID" value="XM_027237689.1"/>
</dbReference>
<dbReference type="Pfam" id="PF13639">
    <property type="entry name" value="zf-RING_2"/>
    <property type="match status" value="1"/>
</dbReference>
<dbReference type="InterPro" id="IPR013083">
    <property type="entry name" value="Znf_RING/FYVE/PHD"/>
</dbReference>
<evidence type="ECO:0000313" key="6">
    <source>
        <dbReference type="Proteomes" id="UP001652660"/>
    </source>
</evidence>
<dbReference type="GO" id="GO:0005634">
    <property type="term" value="C:nucleus"/>
    <property type="evidence" value="ECO:0007669"/>
    <property type="project" value="TreeGrafter"/>
</dbReference>
<reference evidence="6" key="1">
    <citation type="journal article" date="2025" name="Foods">
        <title>Unveiling the Microbial Signatures of Arabica Coffee Cherries: Insights into Ripeness Specific Diversity, Functional Traits, and Implications for Quality and Safety.</title>
        <authorList>
            <consortium name="RefSeq"/>
            <person name="Tenea G.N."/>
            <person name="Cifuentes V."/>
            <person name="Reyes P."/>
            <person name="Cevallos-Vallejos M."/>
        </authorList>
    </citation>
    <scope>NUCLEOTIDE SEQUENCE [LARGE SCALE GENOMIC DNA]</scope>
</reference>
<dbReference type="SUPFAM" id="SSF57850">
    <property type="entry name" value="RING/U-box"/>
    <property type="match status" value="1"/>
</dbReference>
<evidence type="ECO:0000259" key="5">
    <source>
        <dbReference type="PROSITE" id="PS50089"/>
    </source>
</evidence>
<keyword evidence="3" id="KW-0862">Zinc</keyword>
<keyword evidence="6" id="KW-1185">Reference proteome</keyword>
<evidence type="ECO:0000256" key="3">
    <source>
        <dbReference type="ARBA" id="ARBA00022833"/>
    </source>
</evidence>
<accession>A0A6P6URQ4</accession>
<dbReference type="Proteomes" id="UP001652660">
    <property type="component" value="Chromosome 10c"/>
</dbReference>
<dbReference type="Gene3D" id="3.30.40.10">
    <property type="entry name" value="Zinc/RING finger domain, C3HC4 (zinc finger)"/>
    <property type="match status" value="1"/>
</dbReference>
<dbReference type="PANTHER" id="PTHR45931">
    <property type="entry name" value="SI:CH211-59O9.10"/>
    <property type="match status" value="1"/>
</dbReference>